<dbReference type="InterPro" id="IPR000795">
    <property type="entry name" value="T_Tr_GTP-bd_dom"/>
</dbReference>
<evidence type="ECO:0000313" key="5">
    <source>
        <dbReference type="EMBL" id="EFO23779.2"/>
    </source>
</evidence>
<dbReference type="CDD" id="cd03694">
    <property type="entry name" value="GTPBP_II"/>
    <property type="match status" value="1"/>
</dbReference>
<dbReference type="Pfam" id="PF00009">
    <property type="entry name" value="GTP_EFTU"/>
    <property type="match status" value="1"/>
</dbReference>
<reference evidence="5" key="1">
    <citation type="submission" date="2012-04" db="EMBL/GenBank/DDBJ databases">
        <title>The Genome Sequence of Loa loa.</title>
        <authorList>
            <consortium name="The Broad Institute Genome Sequencing Platform"/>
            <consortium name="Broad Institute Genome Sequencing Center for Infectious Disease"/>
            <person name="Nutman T.B."/>
            <person name="Fink D.L."/>
            <person name="Russ C."/>
            <person name="Young S."/>
            <person name="Zeng Q."/>
            <person name="Gargeya S."/>
            <person name="Alvarado L."/>
            <person name="Berlin A."/>
            <person name="Chapman S.B."/>
            <person name="Chen Z."/>
            <person name="Freedman E."/>
            <person name="Gellesch M."/>
            <person name="Goldberg J."/>
            <person name="Griggs A."/>
            <person name="Gujja S."/>
            <person name="Heilman E.R."/>
            <person name="Heiman D."/>
            <person name="Howarth C."/>
            <person name="Mehta T."/>
            <person name="Neiman D."/>
            <person name="Pearson M."/>
            <person name="Roberts A."/>
            <person name="Saif S."/>
            <person name="Shea T."/>
            <person name="Shenoy N."/>
            <person name="Sisk P."/>
            <person name="Stolte C."/>
            <person name="Sykes S."/>
            <person name="White J."/>
            <person name="Yandava C."/>
            <person name="Haas B."/>
            <person name="Henn M.R."/>
            <person name="Nusbaum C."/>
            <person name="Birren B."/>
        </authorList>
    </citation>
    <scope>NUCLEOTIDE SEQUENCE [LARGE SCALE GENOMIC DNA]</scope>
</reference>
<feature type="domain" description="Tr-type G" evidence="4">
    <location>
        <begin position="161"/>
        <end position="387"/>
    </location>
</feature>
<dbReference type="OMA" id="ENMPMKI"/>
<dbReference type="InterPro" id="IPR009001">
    <property type="entry name" value="Transl_elong_EF1A/Init_IF2_C"/>
</dbReference>
<dbReference type="AlphaFoldDB" id="A0A1S0U1L3"/>
<dbReference type="RefSeq" id="XP_020303028.1">
    <property type="nucleotide sequence ID" value="XM_020446659.1"/>
</dbReference>
<proteinExistence type="inferred from homology"/>
<dbReference type="KEGG" id="loa:LOAG_04708"/>
<keyword evidence="3" id="KW-0342">GTP-binding</keyword>
<evidence type="ECO:0000256" key="3">
    <source>
        <dbReference type="ARBA" id="ARBA00023134"/>
    </source>
</evidence>
<dbReference type="GO" id="GO:0005525">
    <property type="term" value="F:GTP binding"/>
    <property type="evidence" value="ECO:0007669"/>
    <property type="project" value="UniProtKB-KW"/>
</dbReference>
<organism evidence="5">
    <name type="scientific">Loa loa</name>
    <name type="common">Eye worm</name>
    <name type="synonym">Filaria loa</name>
    <dbReference type="NCBI Taxonomy" id="7209"/>
    <lineage>
        <taxon>Eukaryota</taxon>
        <taxon>Metazoa</taxon>
        <taxon>Ecdysozoa</taxon>
        <taxon>Nematoda</taxon>
        <taxon>Chromadorea</taxon>
        <taxon>Rhabditida</taxon>
        <taxon>Spirurina</taxon>
        <taxon>Spiruromorpha</taxon>
        <taxon>Filarioidea</taxon>
        <taxon>Onchocercidae</taxon>
        <taxon>Loa</taxon>
    </lineage>
</organism>
<evidence type="ECO:0000259" key="4">
    <source>
        <dbReference type="PROSITE" id="PS51722"/>
    </source>
</evidence>
<comment type="similarity">
    <text evidence="1">Belongs to the TRAFAC class translation factor GTPase superfamily. Classic translation factor GTPase family. EF-Tu/EF-1A subfamily.</text>
</comment>
<dbReference type="OrthoDB" id="248233at2759"/>
<dbReference type="CDD" id="cd03708">
    <property type="entry name" value="GTPBP_III"/>
    <property type="match status" value="1"/>
</dbReference>
<dbReference type="EMBL" id="JH712066">
    <property type="protein sequence ID" value="EFO23779.2"/>
    <property type="molecule type" value="Genomic_DNA"/>
</dbReference>
<dbReference type="InterPro" id="IPR050055">
    <property type="entry name" value="EF-Tu_GTPase"/>
</dbReference>
<dbReference type="SUPFAM" id="SSF50447">
    <property type="entry name" value="Translation proteins"/>
    <property type="match status" value="1"/>
</dbReference>
<dbReference type="InterPro" id="IPR009000">
    <property type="entry name" value="Transl_B-barrel_sf"/>
</dbReference>
<dbReference type="Gene3D" id="3.40.50.300">
    <property type="entry name" value="P-loop containing nucleotide triphosphate hydrolases"/>
    <property type="match status" value="1"/>
</dbReference>
<dbReference type="SUPFAM" id="SSF52540">
    <property type="entry name" value="P-loop containing nucleoside triphosphate hydrolases"/>
    <property type="match status" value="1"/>
</dbReference>
<name>A0A1S0U1L3_LOALO</name>
<dbReference type="Gene3D" id="2.40.30.10">
    <property type="entry name" value="Translation factors"/>
    <property type="match status" value="1"/>
</dbReference>
<dbReference type="PANTHER" id="PTHR43721:SF3">
    <property type="entry name" value="GTP-BINDING PROTEIN 2"/>
    <property type="match status" value="1"/>
</dbReference>
<dbReference type="PROSITE" id="PS51722">
    <property type="entry name" value="G_TR_2"/>
    <property type="match status" value="1"/>
</dbReference>
<evidence type="ECO:0000256" key="1">
    <source>
        <dbReference type="ARBA" id="ARBA00007249"/>
    </source>
</evidence>
<sequence length="588" mass="65271">MNFMILDFATEYLSREKLVDRKQSVERMADSINAPSLIDIFKNFENSLPPEVEEGNIEYKVKLVNPSLSRMQHLITQMKWRLREGQGEAIYEIGVQDDGTIKGLTDKELDASVRTLKSMAAALNASVVVLRERDVTPKSVTSCRRRVVELLIRKIPDNQQFIGLRIAILGSANAGKSTLCGVLTQGHLDNGHGKARLNLFRYLHEFQTGRTSSICLDMIGFDSQGELINYSEHSLEEIAEQSTKLITLIDLAGDRKYLKTTIYGLTGYLPHFAALVVSAVTGPTSITREHLGLSVALNIPVFVIVTKVDAVTTTAREKVLQSINMLLKRPGMECIPKRIESSDAAILHCATAVLSKNVVPVFLISNVSGLNLHLLKKFLNVLPSSSFSKLKQDEISLSALLFSIEEVYRVPQVNVVVCGVLTEGILREKDAIQIGPFKDGNYHIGKIESIRRNKQPVRFVRSGEAASMALALDEICIPNIRRGMVLLNAKDEGIACRRFTARLYLLYHPATEICVGFQGTVYIGSVCQTATITKLDAPSIVPCQWVTAQFEFYSCPEYVRVGTPLIFRESKTKGMGEVVHIFGFDFAD</sequence>
<protein>
    <recommendedName>
        <fullName evidence="4">Tr-type G domain-containing protein</fullName>
    </recommendedName>
</protein>
<dbReference type="GO" id="GO:0003746">
    <property type="term" value="F:translation elongation factor activity"/>
    <property type="evidence" value="ECO:0007669"/>
    <property type="project" value="TreeGrafter"/>
</dbReference>
<dbReference type="FunCoup" id="A0A1S0U1L3">
    <property type="interactions" value="2101"/>
</dbReference>
<dbReference type="GeneID" id="9942111"/>
<accession>A0A1S0U1L3</accession>
<dbReference type="GO" id="GO:0003924">
    <property type="term" value="F:GTPase activity"/>
    <property type="evidence" value="ECO:0007669"/>
    <property type="project" value="InterPro"/>
</dbReference>
<keyword evidence="2" id="KW-0547">Nucleotide-binding</keyword>
<dbReference type="InterPro" id="IPR027417">
    <property type="entry name" value="P-loop_NTPase"/>
</dbReference>
<evidence type="ECO:0000256" key="2">
    <source>
        <dbReference type="ARBA" id="ARBA00022741"/>
    </source>
</evidence>
<dbReference type="InterPro" id="IPR035531">
    <property type="entry name" value="GTPBP1-like"/>
</dbReference>
<dbReference type="CDD" id="cd04165">
    <property type="entry name" value="GTPBP1_like"/>
    <property type="match status" value="1"/>
</dbReference>
<dbReference type="CTD" id="9942111"/>
<dbReference type="FunFam" id="3.40.50.300:FF:000091">
    <property type="entry name" value="Probable GTP-binding protein 1"/>
    <property type="match status" value="1"/>
</dbReference>
<gene>
    <name evidence="5" type="ORF">LOAG_04708</name>
</gene>
<dbReference type="GO" id="GO:0042802">
    <property type="term" value="F:identical protein binding"/>
    <property type="evidence" value="ECO:0007669"/>
    <property type="project" value="EnsemblMetazoa"/>
</dbReference>
<dbReference type="SUPFAM" id="SSF50465">
    <property type="entry name" value="EF-Tu/eEF-1alpha/eIF2-gamma C-terminal domain"/>
    <property type="match status" value="1"/>
</dbReference>
<dbReference type="InParanoid" id="A0A1S0U1L3"/>
<dbReference type="PANTHER" id="PTHR43721">
    <property type="entry name" value="ELONGATION FACTOR TU-RELATED"/>
    <property type="match status" value="1"/>
</dbReference>